<name>A0A9E4ZEM1_9EURY</name>
<keyword evidence="7" id="KW-1185">Reference proteome</keyword>
<evidence type="ECO:0000256" key="1">
    <source>
        <dbReference type="ARBA" id="ARBA00022741"/>
    </source>
</evidence>
<protein>
    <submittedName>
        <fullName evidence="6">UvrD-helicase domain-containing protein</fullName>
    </submittedName>
</protein>
<dbReference type="InterPro" id="IPR027417">
    <property type="entry name" value="P-loop_NTPase"/>
</dbReference>
<dbReference type="GO" id="GO:0016787">
    <property type="term" value="F:hydrolase activity"/>
    <property type="evidence" value="ECO:0007669"/>
    <property type="project" value="UniProtKB-KW"/>
</dbReference>
<evidence type="ECO:0000313" key="7">
    <source>
        <dbReference type="Proteomes" id="UP001056766"/>
    </source>
</evidence>
<evidence type="ECO:0000313" key="6">
    <source>
        <dbReference type="EMBL" id="MCM1986287.1"/>
    </source>
</evidence>
<keyword evidence="1" id="KW-0547">Nucleotide-binding</keyword>
<dbReference type="Pfam" id="PF00580">
    <property type="entry name" value="UvrD-helicase"/>
    <property type="match status" value="1"/>
</dbReference>
<comment type="caution">
    <text evidence="6">The sequence shown here is derived from an EMBL/GenBank/DDBJ whole genome shotgun (WGS) entry which is preliminary data.</text>
</comment>
<dbReference type="Proteomes" id="UP001056766">
    <property type="component" value="Unassembled WGS sequence"/>
</dbReference>
<organism evidence="6 7">
    <name type="scientific">Methanococcoides seepicolus</name>
    <dbReference type="NCBI Taxonomy" id="2828780"/>
    <lineage>
        <taxon>Archaea</taxon>
        <taxon>Methanobacteriati</taxon>
        <taxon>Methanobacteriota</taxon>
        <taxon>Stenosarchaea group</taxon>
        <taxon>Methanomicrobia</taxon>
        <taxon>Methanosarcinales</taxon>
        <taxon>Methanosarcinaceae</taxon>
        <taxon>Methanococcoides</taxon>
    </lineage>
</organism>
<evidence type="ECO:0000259" key="5">
    <source>
        <dbReference type="PROSITE" id="PS50880"/>
    </source>
</evidence>
<dbReference type="InterPro" id="IPR000212">
    <property type="entry name" value="DNA_helicase_UvrD/REP"/>
</dbReference>
<dbReference type="Gene3D" id="3.40.50.300">
    <property type="entry name" value="P-loop containing nucleotide triphosphate hydrolases"/>
    <property type="match status" value="1"/>
</dbReference>
<feature type="domain" description="Toprim" evidence="5">
    <location>
        <begin position="1"/>
        <end position="69"/>
    </location>
</feature>
<dbReference type="PANTHER" id="PTHR11070:SF2">
    <property type="entry name" value="ATP-DEPENDENT DNA HELICASE SRS2"/>
    <property type="match status" value="1"/>
</dbReference>
<reference evidence="6" key="2">
    <citation type="submission" date="2021-04" db="EMBL/GenBank/DDBJ databases">
        <authorList>
            <person name="Dong X."/>
        </authorList>
    </citation>
    <scope>NUCLEOTIDE SEQUENCE</scope>
    <source>
        <strain evidence="6">LLY</strain>
    </source>
</reference>
<evidence type="ECO:0000256" key="4">
    <source>
        <dbReference type="ARBA" id="ARBA00022840"/>
    </source>
</evidence>
<dbReference type="RefSeq" id="WP_250867669.1">
    <property type="nucleotide sequence ID" value="NZ_JAGSOI010000012.1"/>
</dbReference>
<dbReference type="GO" id="GO:0003677">
    <property type="term" value="F:DNA binding"/>
    <property type="evidence" value="ECO:0007669"/>
    <property type="project" value="InterPro"/>
</dbReference>
<dbReference type="GO" id="GO:0005524">
    <property type="term" value="F:ATP binding"/>
    <property type="evidence" value="ECO:0007669"/>
    <property type="project" value="UniProtKB-KW"/>
</dbReference>
<dbReference type="InterPro" id="IPR014016">
    <property type="entry name" value="UvrD-like_ATP-bd"/>
</dbReference>
<dbReference type="PROSITE" id="PS50880">
    <property type="entry name" value="TOPRIM"/>
    <property type="match status" value="1"/>
</dbReference>
<dbReference type="EMBL" id="JAGSOI010000012">
    <property type="protein sequence ID" value="MCM1986287.1"/>
    <property type="molecule type" value="Genomic_DNA"/>
</dbReference>
<evidence type="ECO:0000256" key="3">
    <source>
        <dbReference type="ARBA" id="ARBA00022806"/>
    </source>
</evidence>
<reference evidence="6" key="1">
    <citation type="journal article" date="2021" name="mSystems">
        <title>Bacteria and Archaea Synergistically Convert Glycine Betaine to Biogenic Methane in the Formosa Cold Seep of the South China Sea.</title>
        <authorList>
            <person name="Li L."/>
            <person name="Zhang W."/>
            <person name="Zhang S."/>
            <person name="Song L."/>
            <person name="Sun Q."/>
            <person name="Zhang H."/>
            <person name="Xiang H."/>
            <person name="Dong X."/>
        </authorList>
    </citation>
    <scope>NUCLEOTIDE SEQUENCE</scope>
    <source>
        <strain evidence="6">LLY</strain>
    </source>
</reference>
<dbReference type="AlphaFoldDB" id="A0A9E4ZEM1"/>
<dbReference type="PANTHER" id="PTHR11070">
    <property type="entry name" value="UVRD / RECB / PCRA DNA HELICASE FAMILY MEMBER"/>
    <property type="match status" value="1"/>
</dbReference>
<sequence>MSENKLIIAAAGSGKTTEIIKEALKQRDGNILITTYTQANEEAIRRKIIEMEKCIPKNITVQTWFSFLIQDGIKPYQDCLFVHKINGMVLVNEASGYRFTNKNGQKICYPESNFNKYYFTDDFCIYSDKIAKLVFKLNEQSESAVINRLSKIYSHIFVDEVQDLAGYDLEFIKLLFSSPTNVILVGDPRQVTYLTHNEQTHKQYSYGRIKNFILDKCENEKCEIDEISLNISHRNNGLICDFSSRLYPNYNECNSDQLTETGHDGIFLVRMCELDQYLDTYRPLQLRYSITEKRVRKDYSVMNFGESKGSECDRAIIYPTIGMLKWVFNNNTNLADKTKAQFYVALTRAKYSVAIVCPDKVSKSVEGTQLYTTLKSLFSFF</sequence>
<dbReference type="GO" id="GO:0043138">
    <property type="term" value="F:3'-5' DNA helicase activity"/>
    <property type="evidence" value="ECO:0007669"/>
    <property type="project" value="TreeGrafter"/>
</dbReference>
<dbReference type="GO" id="GO:0000725">
    <property type="term" value="P:recombinational repair"/>
    <property type="evidence" value="ECO:0007669"/>
    <property type="project" value="TreeGrafter"/>
</dbReference>
<dbReference type="InterPro" id="IPR006171">
    <property type="entry name" value="TOPRIM_dom"/>
</dbReference>
<keyword evidence="2" id="KW-0378">Hydrolase</keyword>
<gene>
    <name evidence="6" type="ORF">KDK67_04615</name>
</gene>
<accession>A0A9E4ZEM1</accession>
<keyword evidence="4" id="KW-0067">ATP-binding</keyword>
<dbReference type="SUPFAM" id="SSF52540">
    <property type="entry name" value="P-loop containing nucleoside triphosphate hydrolases"/>
    <property type="match status" value="1"/>
</dbReference>
<keyword evidence="3" id="KW-0347">Helicase</keyword>
<proteinExistence type="predicted"/>
<evidence type="ECO:0000256" key="2">
    <source>
        <dbReference type="ARBA" id="ARBA00022801"/>
    </source>
</evidence>